<protein>
    <submittedName>
        <fullName evidence="10">Cytochrome P450</fullName>
    </submittedName>
</protein>
<evidence type="ECO:0000256" key="3">
    <source>
        <dbReference type="ARBA" id="ARBA00022617"/>
    </source>
</evidence>
<sequence length="518" mass="58173">MDGILEQSWWYASIRVAICGALAFAAFLLGLVSYRLWFHPLAGIPGPFLQRISGLPRIWQCRQGNRHICEIEAHRKHGSVVRIGPDSLSFDTLSALQTIHAKSANVFKGDEFYGLLDGGAEGGQSIQMTQDSESHAARRRVLDRMMPSREKSFHIINDLAQKFTSVVWEDAGRNGGLIDVNNAAAWYAFDVITTIAFGRSMDMLRYAKFRWVPMCLQDASLFLYWSGFARSLQFFRRLLGSRWPSRLGMRYVTNVQRYQNLAESQVNERAHRMDDEKAGGNEPSDIFGKLIKADLYSEIDLRADSSLLIAAGSDAVRLTILATLFYWGSHPDALAKATEEIRSSAADPEHITDATLASLKYLRACIDETMRLTPPKPSSIPREVNAGSIVVDGVTVPAGMTLGTSTYALHRNPGIYPYPHEYRPERWLERPIDPRMIAAFSPFLKGPRACPGKMVAYHAIQAALFHIVYRYDLIVKESSSRNMRASLNRGGTRGDEFFINDWIIGYADGLKVQLRLKD</sequence>
<evidence type="ECO:0000313" key="10">
    <source>
        <dbReference type="EMBL" id="KAH6656010.1"/>
    </source>
</evidence>
<accession>A0A9P8UPM9</accession>
<keyword evidence="4 8" id="KW-0479">Metal-binding</keyword>
<evidence type="ECO:0000256" key="1">
    <source>
        <dbReference type="ARBA" id="ARBA00001971"/>
    </source>
</evidence>
<evidence type="ECO:0000256" key="8">
    <source>
        <dbReference type="PIRSR" id="PIRSR602401-1"/>
    </source>
</evidence>
<dbReference type="GO" id="GO:0016705">
    <property type="term" value="F:oxidoreductase activity, acting on paired donors, with incorporation or reduction of molecular oxygen"/>
    <property type="evidence" value="ECO:0007669"/>
    <property type="project" value="InterPro"/>
</dbReference>
<dbReference type="AlphaFoldDB" id="A0A9P8UPM9"/>
<evidence type="ECO:0000256" key="2">
    <source>
        <dbReference type="ARBA" id="ARBA00010617"/>
    </source>
</evidence>
<keyword evidence="7" id="KW-0503">Monooxygenase</keyword>
<dbReference type="Gene3D" id="1.10.630.10">
    <property type="entry name" value="Cytochrome P450"/>
    <property type="match status" value="1"/>
</dbReference>
<keyword evidence="6 8" id="KW-0408">Iron</keyword>
<dbReference type="RefSeq" id="XP_045960275.1">
    <property type="nucleotide sequence ID" value="XM_046102598.1"/>
</dbReference>
<comment type="caution">
    <text evidence="10">The sequence shown here is derived from an EMBL/GenBank/DDBJ whole genome shotgun (WGS) entry which is preliminary data.</text>
</comment>
<keyword evidence="9" id="KW-1133">Transmembrane helix</keyword>
<name>A0A9P8UPM9_9PEZI</name>
<dbReference type="EMBL" id="JAGPXC010000003">
    <property type="protein sequence ID" value="KAH6656010.1"/>
    <property type="molecule type" value="Genomic_DNA"/>
</dbReference>
<keyword evidence="11" id="KW-1185">Reference proteome</keyword>
<dbReference type="InterPro" id="IPR002401">
    <property type="entry name" value="Cyt_P450_E_grp-I"/>
</dbReference>
<dbReference type="GO" id="GO:0020037">
    <property type="term" value="F:heme binding"/>
    <property type="evidence" value="ECO:0007669"/>
    <property type="project" value="InterPro"/>
</dbReference>
<dbReference type="Proteomes" id="UP000758603">
    <property type="component" value="Unassembled WGS sequence"/>
</dbReference>
<dbReference type="InterPro" id="IPR050121">
    <property type="entry name" value="Cytochrome_P450_monoxygenase"/>
</dbReference>
<comment type="cofactor">
    <cofactor evidence="1 8">
        <name>heme</name>
        <dbReference type="ChEBI" id="CHEBI:30413"/>
    </cofactor>
</comment>
<keyword evidence="9" id="KW-0472">Membrane</keyword>
<gene>
    <name evidence="10" type="ORF">BKA67DRAFT_562441</name>
</gene>
<evidence type="ECO:0000313" key="11">
    <source>
        <dbReference type="Proteomes" id="UP000758603"/>
    </source>
</evidence>
<dbReference type="GeneID" id="70131490"/>
<proteinExistence type="inferred from homology"/>
<keyword evidence="3 8" id="KW-0349">Heme</keyword>
<dbReference type="PANTHER" id="PTHR24305">
    <property type="entry name" value="CYTOCHROME P450"/>
    <property type="match status" value="1"/>
</dbReference>
<dbReference type="InterPro" id="IPR036396">
    <property type="entry name" value="Cyt_P450_sf"/>
</dbReference>
<comment type="similarity">
    <text evidence="2">Belongs to the cytochrome P450 family.</text>
</comment>
<dbReference type="PRINTS" id="PR00463">
    <property type="entry name" value="EP450I"/>
</dbReference>
<evidence type="ECO:0000256" key="6">
    <source>
        <dbReference type="ARBA" id="ARBA00023004"/>
    </source>
</evidence>
<evidence type="ECO:0000256" key="5">
    <source>
        <dbReference type="ARBA" id="ARBA00023002"/>
    </source>
</evidence>
<dbReference type="Pfam" id="PF00067">
    <property type="entry name" value="p450"/>
    <property type="match status" value="1"/>
</dbReference>
<organism evidence="10 11">
    <name type="scientific">Truncatella angustata</name>
    <dbReference type="NCBI Taxonomy" id="152316"/>
    <lineage>
        <taxon>Eukaryota</taxon>
        <taxon>Fungi</taxon>
        <taxon>Dikarya</taxon>
        <taxon>Ascomycota</taxon>
        <taxon>Pezizomycotina</taxon>
        <taxon>Sordariomycetes</taxon>
        <taxon>Xylariomycetidae</taxon>
        <taxon>Amphisphaeriales</taxon>
        <taxon>Sporocadaceae</taxon>
        <taxon>Truncatella</taxon>
    </lineage>
</organism>
<keyword evidence="5" id="KW-0560">Oxidoreductase</keyword>
<dbReference type="GO" id="GO:0005506">
    <property type="term" value="F:iron ion binding"/>
    <property type="evidence" value="ECO:0007669"/>
    <property type="project" value="InterPro"/>
</dbReference>
<dbReference type="InterPro" id="IPR001128">
    <property type="entry name" value="Cyt_P450"/>
</dbReference>
<reference evidence="10" key="1">
    <citation type="journal article" date="2021" name="Nat. Commun.">
        <title>Genetic determinants of endophytism in the Arabidopsis root mycobiome.</title>
        <authorList>
            <person name="Mesny F."/>
            <person name="Miyauchi S."/>
            <person name="Thiergart T."/>
            <person name="Pickel B."/>
            <person name="Atanasova L."/>
            <person name="Karlsson M."/>
            <person name="Huettel B."/>
            <person name="Barry K.W."/>
            <person name="Haridas S."/>
            <person name="Chen C."/>
            <person name="Bauer D."/>
            <person name="Andreopoulos W."/>
            <person name="Pangilinan J."/>
            <person name="LaButti K."/>
            <person name="Riley R."/>
            <person name="Lipzen A."/>
            <person name="Clum A."/>
            <person name="Drula E."/>
            <person name="Henrissat B."/>
            <person name="Kohler A."/>
            <person name="Grigoriev I.V."/>
            <person name="Martin F.M."/>
            <person name="Hacquard S."/>
        </authorList>
    </citation>
    <scope>NUCLEOTIDE SEQUENCE</scope>
    <source>
        <strain evidence="10">MPI-SDFR-AT-0073</strain>
    </source>
</reference>
<dbReference type="GO" id="GO:0004497">
    <property type="term" value="F:monooxygenase activity"/>
    <property type="evidence" value="ECO:0007669"/>
    <property type="project" value="UniProtKB-KW"/>
</dbReference>
<feature type="transmembrane region" description="Helical" evidence="9">
    <location>
        <begin position="12"/>
        <end position="32"/>
    </location>
</feature>
<feature type="binding site" description="axial binding residue" evidence="8">
    <location>
        <position position="450"/>
    </location>
    <ligand>
        <name>heme</name>
        <dbReference type="ChEBI" id="CHEBI:30413"/>
    </ligand>
    <ligandPart>
        <name>Fe</name>
        <dbReference type="ChEBI" id="CHEBI:18248"/>
    </ligandPart>
</feature>
<keyword evidence="9" id="KW-0812">Transmembrane</keyword>
<dbReference type="PANTHER" id="PTHR24305:SF237">
    <property type="entry name" value="CYTOCHROME P450 MONOOXYGENASE ATNE-RELATED"/>
    <property type="match status" value="1"/>
</dbReference>
<evidence type="ECO:0000256" key="4">
    <source>
        <dbReference type="ARBA" id="ARBA00022723"/>
    </source>
</evidence>
<evidence type="ECO:0000256" key="7">
    <source>
        <dbReference type="ARBA" id="ARBA00023033"/>
    </source>
</evidence>
<dbReference type="SUPFAM" id="SSF48264">
    <property type="entry name" value="Cytochrome P450"/>
    <property type="match status" value="1"/>
</dbReference>
<dbReference type="OrthoDB" id="1470350at2759"/>
<evidence type="ECO:0000256" key="9">
    <source>
        <dbReference type="SAM" id="Phobius"/>
    </source>
</evidence>